<dbReference type="Proteomes" id="UP000677305">
    <property type="component" value="Chromosome"/>
</dbReference>
<keyword evidence="11" id="KW-1185">Reference proteome</keyword>
<dbReference type="PANTHER" id="PTHR46986:SF1">
    <property type="entry name" value="ENDORIBONUCLEASE YBEY, CHLOROPLASTIC"/>
    <property type="match status" value="1"/>
</dbReference>
<dbReference type="GO" id="GO:0004222">
    <property type="term" value="F:metalloendopeptidase activity"/>
    <property type="evidence" value="ECO:0007669"/>
    <property type="project" value="InterPro"/>
</dbReference>
<evidence type="ECO:0000256" key="3">
    <source>
        <dbReference type="ARBA" id="ARBA00022552"/>
    </source>
</evidence>
<dbReference type="AlphaFoldDB" id="A0A8J8MEX9"/>
<keyword evidence="5 9" id="KW-0479">Metal-binding</keyword>
<dbReference type="InterPro" id="IPR002036">
    <property type="entry name" value="YbeY"/>
</dbReference>
<reference evidence="10 11" key="1">
    <citation type="submission" date="2020-07" db="EMBL/GenBank/DDBJ databases">
        <title>Vallitalea guaymasensis genome.</title>
        <authorList>
            <person name="Postec A."/>
        </authorList>
    </citation>
    <scope>NUCLEOTIDE SEQUENCE [LARGE SCALE GENOMIC DNA]</scope>
    <source>
        <strain evidence="10 11">Ra1766G1</strain>
    </source>
</reference>
<dbReference type="SUPFAM" id="SSF55486">
    <property type="entry name" value="Metalloproteases ('zincins'), catalytic domain"/>
    <property type="match status" value="1"/>
</dbReference>
<dbReference type="KEGG" id="vgu:HYG85_23465"/>
<evidence type="ECO:0000256" key="2">
    <source>
        <dbReference type="ARBA" id="ARBA00022517"/>
    </source>
</evidence>
<dbReference type="GO" id="GO:0008270">
    <property type="term" value="F:zinc ion binding"/>
    <property type="evidence" value="ECO:0007669"/>
    <property type="project" value="UniProtKB-UniRule"/>
</dbReference>
<gene>
    <name evidence="9 10" type="primary">ybeY</name>
    <name evidence="10" type="ORF">HYG85_23465</name>
</gene>
<dbReference type="InterPro" id="IPR020549">
    <property type="entry name" value="YbeY_CS"/>
</dbReference>
<keyword evidence="4 9" id="KW-0540">Nuclease</keyword>
<dbReference type="GO" id="GO:0004521">
    <property type="term" value="F:RNA endonuclease activity"/>
    <property type="evidence" value="ECO:0007669"/>
    <property type="project" value="UniProtKB-UniRule"/>
</dbReference>
<feature type="binding site" evidence="9">
    <location>
        <position position="137"/>
    </location>
    <ligand>
        <name>Zn(2+)</name>
        <dbReference type="ChEBI" id="CHEBI:29105"/>
        <note>catalytic</note>
    </ligand>
</feature>
<keyword evidence="3 9" id="KW-0698">rRNA processing</keyword>
<evidence type="ECO:0000313" key="10">
    <source>
        <dbReference type="EMBL" id="QUH31727.1"/>
    </source>
</evidence>
<comment type="similarity">
    <text evidence="1 9">Belongs to the endoribonuclease YbeY family.</text>
</comment>
<dbReference type="EC" id="3.1.-.-" evidence="9"/>
<dbReference type="InterPro" id="IPR023091">
    <property type="entry name" value="MetalPrtase_cat_dom_sf_prd"/>
</dbReference>
<evidence type="ECO:0000256" key="1">
    <source>
        <dbReference type="ARBA" id="ARBA00010875"/>
    </source>
</evidence>
<dbReference type="PANTHER" id="PTHR46986">
    <property type="entry name" value="ENDORIBONUCLEASE YBEY, CHLOROPLASTIC"/>
    <property type="match status" value="1"/>
</dbReference>
<comment type="subcellular location">
    <subcellularLocation>
        <location evidence="9">Cytoplasm</location>
    </subcellularLocation>
</comment>
<evidence type="ECO:0000256" key="5">
    <source>
        <dbReference type="ARBA" id="ARBA00022723"/>
    </source>
</evidence>
<comment type="function">
    <text evidence="9">Single strand-specific metallo-endoribonuclease involved in late-stage 70S ribosome quality control and in maturation of the 3' terminus of the 16S rRNA.</text>
</comment>
<evidence type="ECO:0000256" key="7">
    <source>
        <dbReference type="ARBA" id="ARBA00022801"/>
    </source>
</evidence>
<dbReference type="Pfam" id="PF02130">
    <property type="entry name" value="YbeY"/>
    <property type="match status" value="1"/>
</dbReference>
<protein>
    <recommendedName>
        <fullName evidence="9">Endoribonuclease YbeY</fullName>
        <ecNumber evidence="9">3.1.-.-</ecNumber>
    </recommendedName>
</protein>
<evidence type="ECO:0000313" key="11">
    <source>
        <dbReference type="Proteomes" id="UP000677305"/>
    </source>
</evidence>
<keyword evidence="6 9" id="KW-0255">Endonuclease</keyword>
<organism evidence="10 11">
    <name type="scientific">Vallitalea guaymasensis</name>
    <dbReference type="NCBI Taxonomy" id="1185412"/>
    <lineage>
        <taxon>Bacteria</taxon>
        <taxon>Bacillati</taxon>
        <taxon>Bacillota</taxon>
        <taxon>Clostridia</taxon>
        <taxon>Lachnospirales</taxon>
        <taxon>Vallitaleaceae</taxon>
        <taxon>Vallitalea</taxon>
    </lineage>
</organism>
<dbReference type="GO" id="GO:0005737">
    <property type="term" value="C:cytoplasm"/>
    <property type="evidence" value="ECO:0007669"/>
    <property type="project" value="UniProtKB-SubCell"/>
</dbReference>
<keyword evidence="8 9" id="KW-0862">Zinc</keyword>
<feature type="binding site" evidence="9">
    <location>
        <position position="133"/>
    </location>
    <ligand>
        <name>Zn(2+)</name>
        <dbReference type="ChEBI" id="CHEBI:29105"/>
        <note>catalytic</note>
    </ligand>
</feature>
<keyword evidence="2 9" id="KW-0690">Ribosome biogenesis</keyword>
<comment type="cofactor">
    <cofactor evidence="9">
        <name>Zn(2+)</name>
        <dbReference type="ChEBI" id="CHEBI:29105"/>
    </cofactor>
    <text evidence="9">Binds 1 zinc ion.</text>
</comment>
<name>A0A8J8MEX9_9FIRM</name>
<dbReference type="NCBIfam" id="TIGR00043">
    <property type="entry name" value="rRNA maturation RNase YbeY"/>
    <property type="match status" value="1"/>
</dbReference>
<evidence type="ECO:0000256" key="4">
    <source>
        <dbReference type="ARBA" id="ARBA00022722"/>
    </source>
</evidence>
<accession>A0A8J8MEX9</accession>
<dbReference type="Gene3D" id="3.40.390.30">
    <property type="entry name" value="Metalloproteases ('zincins'), catalytic domain"/>
    <property type="match status" value="1"/>
</dbReference>
<evidence type="ECO:0000256" key="9">
    <source>
        <dbReference type="HAMAP-Rule" id="MF_00009"/>
    </source>
</evidence>
<feature type="binding site" evidence="9">
    <location>
        <position position="143"/>
    </location>
    <ligand>
        <name>Zn(2+)</name>
        <dbReference type="ChEBI" id="CHEBI:29105"/>
        <note>catalytic</note>
    </ligand>
</feature>
<dbReference type="PROSITE" id="PS01306">
    <property type="entry name" value="UPF0054"/>
    <property type="match status" value="1"/>
</dbReference>
<keyword evidence="7 9" id="KW-0378">Hydrolase</keyword>
<dbReference type="HAMAP" id="MF_00009">
    <property type="entry name" value="Endoribonucl_YbeY"/>
    <property type="match status" value="1"/>
</dbReference>
<proteinExistence type="inferred from homology"/>
<dbReference type="GO" id="GO:0006364">
    <property type="term" value="P:rRNA processing"/>
    <property type="evidence" value="ECO:0007669"/>
    <property type="project" value="UniProtKB-UniRule"/>
</dbReference>
<dbReference type="EMBL" id="CP058561">
    <property type="protein sequence ID" value="QUH31727.1"/>
    <property type="molecule type" value="Genomic_DNA"/>
</dbReference>
<evidence type="ECO:0000256" key="6">
    <source>
        <dbReference type="ARBA" id="ARBA00022759"/>
    </source>
</evidence>
<evidence type="ECO:0000256" key="8">
    <source>
        <dbReference type="ARBA" id="ARBA00022833"/>
    </source>
</evidence>
<keyword evidence="9" id="KW-0963">Cytoplasm</keyword>
<sequence length="167" mass="19480">MKLSIIINNDTEQNFSKEYADIINKVIAVSLDQEKCPYEIEVSVTITNNEEIRKINREHRDMDKPTDVLSFPLIDFTKPSEFDDIDEDNDEWFDLDTGELMLGDIIISLERAYEQAKEYGHSIEREIGFLTAHSMLHLMGYDHIINEEEQVMNAKQQQILNEVGLKR</sequence>